<feature type="compositionally biased region" description="Polar residues" evidence="1">
    <location>
        <begin position="151"/>
        <end position="172"/>
    </location>
</feature>
<feature type="region of interest" description="Disordered" evidence="1">
    <location>
        <begin position="204"/>
        <end position="237"/>
    </location>
</feature>
<sequence>MDPAFSLADELELSDSSAYPQDHLVYDQHLSLGDEFGEAYAHEGHGHELADALGTELEGLHMGGGAVSDLAAELEGLNSHDSHMGGMSMGSLADELDSGLGAHDEATDDLDPFAMSRGTSHVSSPYASASDAYDPGFETPPRPSGTSSPSAKQATLPRSSGFSTPSRVASGSSFRLQTSSIAQEAEIQDNIKATEQFLRHLESITSSSSAPKGASASSAAASTENGTGALGSVEPGGDTARLEMLANRFLKLVYECTNEREAQLRELRELDRQSSRLTTALPSFSLPSSTSFSSDVASTSYGSTALGSSMSLSDLPEEDAVNTGTDGFVDSDDDDDDYNPGSSPISPTTPLTPRQPRSLHKSHKSTASTGSDATITSMPSGAQPLLDTSAFSALQSATTSLVGSLTNLHEHSQVTKSSVADAARKLRSLKNVIGQWKTEQDLVERSEDWIEKHGATSSVRRLNSSSPDEPATDDVRAWTSAHIDFCRKRLEEAEARARVLLTPVSITS</sequence>
<feature type="compositionally biased region" description="Acidic residues" evidence="1">
    <location>
        <begin position="329"/>
        <end position="338"/>
    </location>
</feature>
<evidence type="ECO:0000256" key="1">
    <source>
        <dbReference type="SAM" id="MobiDB-lite"/>
    </source>
</evidence>
<gene>
    <name evidence="2" type="ORF">BCV70DRAFT_202300</name>
</gene>
<feature type="region of interest" description="Disordered" evidence="1">
    <location>
        <begin position="78"/>
        <end position="172"/>
    </location>
</feature>
<reference evidence="2 3" key="1">
    <citation type="journal article" date="2018" name="Mol. Biol. Evol.">
        <title>Broad Genomic Sampling Reveals a Smut Pathogenic Ancestry of the Fungal Clade Ustilaginomycotina.</title>
        <authorList>
            <person name="Kijpornyongpan T."/>
            <person name="Mondo S.J."/>
            <person name="Barry K."/>
            <person name="Sandor L."/>
            <person name="Lee J."/>
            <person name="Lipzen A."/>
            <person name="Pangilinan J."/>
            <person name="LaButti K."/>
            <person name="Hainaut M."/>
            <person name="Henrissat B."/>
            <person name="Grigoriev I.V."/>
            <person name="Spatafora J.W."/>
            <person name="Aime M.C."/>
        </authorList>
    </citation>
    <scope>NUCLEOTIDE SEQUENCE [LARGE SCALE GENOMIC DNA]</scope>
    <source>
        <strain evidence="2 3">MCA 3645</strain>
    </source>
</reference>
<accession>A0A317XJU9</accession>
<dbReference type="EMBL" id="KZ819200">
    <property type="protein sequence ID" value="PWY98127.1"/>
    <property type="molecule type" value="Genomic_DNA"/>
</dbReference>
<protein>
    <submittedName>
        <fullName evidence="2">Uncharacterized protein</fullName>
    </submittedName>
</protein>
<name>A0A317XJU9_9BASI</name>
<feature type="region of interest" description="Disordered" evidence="1">
    <location>
        <begin position="309"/>
        <end position="381"/>
    </location>
</feature>
<dbReference type="Proteomes" id="UP000246740">
    <property type="component" value="Unassembled WGS sequence"/>
</dbReference>
<evidence type="ECO:0000313" key="3">
    <source>
        <dbReference type="Proteomes" id="UP000246740"/>
    </source>
</evidence>
<keyword evidence="3" id="KW-1185">Reference proteome</keyword>
<dbReference type="OrthoDB" id="3364905at2759"/>
<feature type="compositionally biased region" description="Polar residues" evidence="1">
    <location>
        <begin position="365"/>
        <end position="380"/>
    </location>
</feature>
<evidence type="ECO:0000313" key="2">
    <source>
        <dbReference type="EMBL" id="PWY98127.1"/>
    </source>
</evidence>
<proteinExistence type="predicted"/>
<feature type="compositionally biased region" description="Low complexity" evidence="1">
    <location>
        <begin position="204"/>
        <end position="222"/>
    </location>
</feature>
<dbReference type="AlphaFoldDB" id="A0A317XJU9"/>
<feature type="compositionally biased region" description="Low complexity" evidence="1">
    <location>
        <begin position="340"/>
        <end position="352"/>
    </location>
</feature>
<dbReference type="InParanoid" id="A0A317XJU9"/>
<feature type="compositionally biased region" description="Low complexity" evidence="1">
    <location>
        <begin position="123"/>
        <end position="135"/>
    </location>
</feature>
<organism evidence="2 3">
    <name type="scientific">Testicularia cyperi</name>
    <dbReference type="NCBI Taxonomy" id="1882483"/>
    <lineage>
        <taxon>Eukaryota</taxon>
        <taxon>Fungi</taxon>
        <taxon>Dikarya</taxon>
        <taxon>Basidiomycota</taxon>
        <taxon>Ustilaginomycotina</taxon>
        <taxon>Ustilaginomycetes</taxon>
        <taxon>Ustilaginales</taxon>
        <taxon>Anthracoideaceae</taxon>
        <taxon>Testicularia</taxon>
    </lineage>
</organism>